<protein>
    <submittedName>
        <fullName evidence="2">Dienelactone hydrolase family protein</fullName>
    </submittedName>
</protein>
<dbReference type="PANTHER" id="PTHR46623">
    <property type="entry name" value="CARBOXYMETHYLENEBUTENOLIDASE-RELATED"/>
    <property type="match status" value="1"/>
</dbReference>
<gene>
    <name evidence="2" type="ORF">OG579_02710</name>
</gene>
<evidence type="ECO:0000313" key="3">
    <source>
        <dbReference type="Proteomes" id="UP001432128"/>
    </source>
</evidence>
<evidence type="ECO:0000313" key="2">
    <source>
        <dbReference type="EMBL" id="WUM20761.1"/>
    </source>
</evidence>
<dbReference type="SUPFAM" id="SSF53474">
    <property type="entry name" value="alpha/beta-Hydrolases"/>
    <property type="match status" value="1"/>
</dbReference>
<dbReference type="RefSeq" id="WP_328857979.1">
    <property type="nucleotide sequence ID" value="NZ_CP108021.1"/>
</dbReference>
<evidence type="ECO:0000259" key="1">
    <source>
        <dbReference type="Pfam" id="PF01738"/>
    </source>
</evidence>
<keyword evidence="3" id="KW-1185">Reference proteome</keyword>
<dbReference type="Proteomes" id="UP001432128">
    <property type="component" value="Chromosome"/>
</dbReference>
<sequence>MDLITVDTPDGTAQAHVATPPAGNGPGVLLFMDAIGLRPQIVTMAERIASWGYVVLSPNVFYRDGDVATLMPTVDLREPGAREEFFAGVGPRMAALTTERAVGDIAAYHSALLGLDAVVGDRVGTVGYCMGARLVTRYAGQFPDNVVAAAGFHGGGLVTDDDDSPHLSLATARARFVYGHADNDRSMGPDAVAALGSALDDAGLTATNEIYPDAPHGYSMADTSMYQEAGAERSFTELRALYADTLG</sequence>
<organism evidence="2 3">
    <name type="scientific">Williamsia herbipolensis</name>
    <dbReference type="NCBI Taxonomy" id="1603258"/>
    <lineage>
        <taxon>Bacteria</taxon>
        <taxon>Bacillati</taxon>
        <taxon>Actinomycetota</taxon>
        <taxon>Actinomycetes</taxon>
        <taxon>Mycobacteriales</taxon>
        <taxon>Nocardiaceae</taxon>
        <taxon>Williamsia</taxon>
    </lineage>
</organism>
<dbReference type="GO" id="GO:0016787">
    <property type="term" value="F:hydrolase activity"/>
    <property type="evidence" value="ECO:0007669"/>
    <property type="project" value="UniProtKB-KW"/>
</dbReference>
<dbReference type="PANTHER" id="PTHR46623:SF10">
    <property type="entry name" value="CARBOXYMETHYLENEBUTENOLIDASE HOMOLOG"/>
    <property type="match status" value="1"/>
</dbReference>
<dbReference type="EMBL" id="CP108021">
    <property type="protein sequence ID" value="WUM20761.1"/>
    <property type="molecule type" value="Genomic_DNA"/>
</dbReference>
<dbReference type="InterPro" id="IPR029058">
    <property type="entry name" value="AB_hydrolase_fold"/>
</dbReference>
<dbReference type="KEGG" id="whr:OG579_02710"/>
<dbReference type="Gene3D" id="3.40.50.1820">
    <property type="entry name" value="alpha/beta hydrolase"/>
    <property type="match status" value="1"/>
</dbReference>
<keyword evidence="2" id="KW-0378">Hydrolase</keyword>
<dbReference type="AlphaFoldDB" id="A0AAU4K423"/>
<dbReference type="Pfam" id="PF01738">
    <property type="entry name" value="DLH"/>
    <property type="match status" value="1"/>
</dbReference>
<dbReference type="InterPro" id="IPR002925">
    <property type="entry name" value="Dienelactn_hydro"/>
</dbReference>
<reference evidence="2 3" key="1">
    <citation type="submission" date="2022-10" db="EMBL/GenBank/DDBJ databases">
        <title>The complete genomes of actinobacterial strains from the NBC collection.</title>
        <authorList>
            <person name="Joergensen T.S."/>
            <person name="Alvarez Arevalo M."/>
            <person name="Sterndorff E.B."/>
            <person name="Faurdal D."/>
            <person name="Vuksanovic O."/>
            <person name="Mourched A.-S."/>
            <person name="Charusanti P."/>
            <person name="Shaw S."/>
            <person name="Blin K."/>
            <person name="Weber T."/>
        </authorList>
    </citation>
    <scope>NUCLEOTIDE SEQUENCE [LARGE SCALE GENOMIC DNA]</scope>
    <source>
        <strain evidence="2 3">NBC_00319</strain>
    </source>
</reference>
<feature type="domain" description="Dienelactone hydrolase" evidence="1">
    <location>
        <begin position="15"/>
        <end position="237"/>
    </location>
</feature>
<dbReference type="InterPro" id="IPR051049">
    <property type="entry name" value="Dienelactone_hydrolase-like"/>
</dbReference>
<accession>A0AAU4K423</accession>
<name>A0AAU4K423_9NOCA</name>
<proteinExistence type="predicted"/>